<dbReference type="RefSeq" id="WP_169770944.1">
    <property type="nucleotide sequence ID" value="NZ_JABCUP010000001.1"/>
</dbReference>
<name>A0A7Y0U0D2_9ACTO</name>
<evidence type="ECO:0000313" key="2">
    <source>
        <dbReference type="Proteomes" id="UP000578252"/>
    </source>
</evidence>
<accession>A0A7Y0U0D2</accession>
<gene>
    <name evidence="1" type="ORF">HHJ78_03520</name>
</gene>
<dbReference type="Proteomes" id="UP000578252">
    <property type="component" value="Unassembled WGS sequence"/>
</dbReference>
<organism evidence="1 2">
    <name type="scientific">Mobiluncus mulieris</name>
    <dbReference type="NCBI Taxonomy" id="2052"/>
    <lineage>
        <taxon>Bacteria</taxon>
        <taxon>Bacillati</taxon>
        <taxon>Actinomycetota</taxon>
        <taxon>Actinomycetes</taxon>
        <taxon>Actinomycetales</taxon>
        <taxon>Actinomycetaceae</taxon>
        <taxon>Mobiluncus</taxon>
    </lineage>
</organism>
<dbReference type="EMBL" id="JABCUR010000002">
    <property type="protein sequence ID" value="NMW64620.1"/>
    <property type="molecule type" value="Genomic_DNA"/>
</dbReference>
<reference evidence="1 2" key="1">
    <citation type="submission" date="2020-04" db="EMBL/GenBank/DDBJ databases">
        <title>Antimicrobial susceptibility and clonality of vaginal-derived multi-drug resistant Mobiluncus isolates in China.</title>
        <authorList>
            <person name="Zhang X."/>
        </authorList>
    </citation>
    <scope>NUCLEOTIDE SEQUENCE [LARGE SCALE GENOMIC DNA]</scope>
    <source>
        <strain evidence="1 2">13</strain>
    </source>
</reference>
<proteinExistence type="predicted"/>
<protein>
    <submittedName>
        <fullName evidence="1">Uncharacterized protein</fullName>
    </submittedName>
</protein>
<dbReference type="AlphaFoldDB" id="A0A7Y0U0D2"/>
<comment type="caution">
    <text evidence="1">The sequence shown here is derived from an EMBL/GenBank/DDBJ whole genome shotgun (WGS) entry which is preliminary data.</text>
</comment>
<sequence length="104" mass="11514">MSVAFPYRVTIRELAYAMASAGRKTTTGRWRAITLRFVENGEVVGLWQASPHDLEFFELPYMNASTPASTAEAAVISWLFGKAEPVIEFNENGAFLDQEAPIVS</sequence>
<evidence type="ECO:0000313" key="1">
    <source>
        <dbReference type="EMBL" id="NMW64620.1"/>
    </source>
</evidence>